<feature type="domain" description="Thioredoxin" evidence="5">
    <location>
        <begin position="365"/>
        <end position="521"/>
    </location>
</feature>
<dbReference type="GO" id="GO:0017004">
    <property type="term" value="P:cytochrome complex assembly"/>
    <property type="evidence" value="ECO:0007669"/>
    <property type="project" value="UniProtKB-KW"/>
</dbReference>
<dbReference type="InterPro" id="IPR013766">
    <property type="entry name" value="Thioredoxin_domain"/>
</dbReference>
<sequence length="521" mass="60350">MKLFLFIVTLILLVSCKDEKPAAIEPTKQYVNAVIIIDNQMDSIPVVIRDLPSFENSQSNILLFNNGVDTLTWRKNSDDIVRISSRINKLQTLLIKPNDTLRVQLKDSVLHITGDVVDWETFKVIETSEIDSVQNLRDQLHGRYFTKSEPGLKPTKFINDYELIELYAGGFYNRELINKELDSIAKIIALERETLDLKLEYIDEEIENKSFNPRTGKLLKSVALRDYFNILSSWSRYVRENNAIRLNPNFNELSEARDEGFLINAITDPKYMNEEILVGKYGTSTMHSYLNVLQSKYSYATKNWIKSKFHKTYFELPERLDGELLKVAKSTAIHKMMSWNEPWPEIVKCYDDYISNYGSDKYIREFEIQNAKKLNLERSLDNTDLLLANTLTKSISLTDLIKAQKGKPVYVDFWASWCPPCIDNMPASKALEKRLGDKVNFIYISIDTDEQSWKKSERQISLKAENSFIALNYELSDFVIKENLNEIPRYFIYDQSGKLYDTKAAAPDDPNIYNLLEAIAK</sequence>
<dbReference type="PROSITE" id="PS51352">
    <property type="entry name" value="THIOREDOXIN_2"/>
    <property type="match status" value="1"/>
</dbReference>
<gene>
    <name evidence="6" type="ORF">BST86_07995</name>
</gene>
<name>A0A2S9WUN1_9FLAO</name>
<evidence type="ECO:0000259" key="5">
    <source>
        <dbReference type="PROSITE" id="PS51352"/>
    </source>
</evidence>
<dbReference type="RefSeq" id="WP_105982822.1">
    <property type="nucleotide sequence ID" value="NZ_MQUC01000003.1"/>
</dbReference>
<dbReference type="AlphaFoldDB" id="A0A2S9WUN1"/>
<dbReference type="GO" id="GO:0030313">
    <property type="term" value="C:cell envelope"/>
    <property type="evidence" value="ECO:0007669"/>
    <property type="project" value="UniProtKB-SubCell"/>
</dbReference>
<evidence type="ECO:0000313" key="6">
    <source>
        <dbReference type="EMBL" id="PRP67046.1"/>
    </source>
</evidence>
<evidence type="ECO:0000256" key="4">
    <source>
        <dbReference type="ARBA" id="ARBA00023284"/>
    </source>
</evidence>
<evidence type="ECO:0000256" key="1">
    <source>
        <dbReference type="ARBA" id="ARBA00004196"/>
    </source>
</evidence>
<dbReference type="InterPro" id="IPR036249">
    <property type="entry name" value="Thioredoxin-like_sf"/>
</dbReference>
<keyword evidence="3" id="KW-1015">Disulfide bond</keyword>
<dbReference type="SUPFAM" id="SSF52833">
    <property type="entry name" value="Thioredoxin-like"/>
    <property type="match status" value="1"/>
</dbReference>
<dbReference type="Pfam" id="PF13905">
    <property type="entry name" value="Thioredoxin_8"/>
    <property type="match status" value="1"/>
</dbReference>
<evidence type="ECO:0000313" key="7">
    <source>
        <dbReference type="Proteomes" id="UP000239532"/>
    </source>
</evidence>
<evidence type="ECO:0000256" key="2">
    <source>
        <dbReference type="ARBA" id="ARBA00022748"/>
    </source>
</evidence>
<dbReference type="EMBL" id="MQUC01000003">
    <property type="protein sequence ID" value="PRP67046.1"/>
    <property type="molecule type" value="Genomic_DNA"/>
</dbReference>
<organism evidence="6 7">
    <name type="scientific">Nonlabens agnitus</name>
    <dbReference type="NCBI Taxonomy" id="870484"/>
    <lineage>
        <taxon>Bacteria</taxon>
        <taxon>Pseudomonadati</taxon>
        <taxon>Bacteroidota</taxon>
        <taxon>Flavobacteriia</taxon>
        <taxon>Flavobacteriales</taxon>
        <taxon>Flavobacteriaceae</taxon>
        <taxon>Nonlabens</taxon>
    </lineage>
</organism>
<comment type="caution">
    <text evidence="6">The sequence shown here is derived from an EMBL/GenBank/DDBJ whole genome shotgun (WGS) entry which is preliminary data.</text>
</comment>
<keyword evidence="4" id="KW-0676">Redox-active center</keyword>
<proteinExistence type="predicted"/>
<keyword evidence="2" id="KW-0201">Cytochrome c-type biogenesis</keyword>
<evidence type="ECO:0000256" key="3">
    <source>
        <dbReference type="ARBA" id="ARBA00023157"/>
    </source>
</evidence>
<dbReference type="Gene3D" id="3.40.30.10">
    <property type="entry name" value="Glutaredoxin"/>
    <property type="match status" value="1"/>
</dbReference>
<reference evidence="6 7" key="1">
    <citation type="submission" date="2016-11" db="EMBL/GenBank/DDBJ databases">
        <title>Trade-off between light-utilization and light-protection in marine flavobacteria.</title>
        <authorList>
            <person name="Kumagai Y."/>
        </authorList>
    </citation>
    <scope>NUCLEOTIDE SEQUENCE [LARGE SCALE GENOMIC DNA]</scope>
    <source>
        <strain evidence="6 7">JCM 17109</strain>
    </source>
</reference>
<accession>A0A2S9WUN1</accession>
<dbReference type="CDD" id="cd02966">
    <property type="entry name" value="TlpA_like_family"/>
    <property type="match status" value="1"/>
</dbReference>
<comment type="subcellular location">
    <subcellularLocation>
        <location evidence="1">Cell envelope</location>
    </subcellularLocation>
</comment>
<dbReference type="Proteomes" id="UP000239532">
    <property type="component" value="Unassembled WGS sequence"/>
</dbReference>
<dbReference type="PROSITE" id="PS51257">
    <property type="entry name" value="PROKAR_LIPOPROTEIN"/>
    <property type="match status" value="1"/>
</dbReference>
<dbReference type="InterPro" id="IPR050553">
    <property type="entry name" value="Thioredoxin_ResA/DsbE_sf"/>
</dbReference>
<dbReference type="OrthoDB" id="1098640at2"/>
<dbReference type="InterPro" id="IPR012336">
    <property type="entry name" value="Thioredoxin-like_fold"/>
</dbReference>
<dbReference type="PANTHER" id="PTHR42852:SF6">
    <property type="entry name" value="THIOL:DISULFIDE INTERCHANGE PROTEIN DSBE"/>
    <property type="match status" value="1"/>
</dbReference>
<protein>
    <recommendedName>
        <fullName evidence="5">Thioredoxin domain-containing protein</fullName>
    </recommendedName>
</protein>
<dbReference type="PANTHER" id="PTHR42852">
    <property type="entry name" value="THIOL:DISULFIDE INTERCHANGE PROTEIN DSBE"/>
    <property type="match status" value="1"/>
</dbReference>
<keyword evidence="7" id="KW-1185">Reference proteome</keyword>